<name>A0A1B6CYL3_9HEMI</name>
<dbReference type="Pfam" id="PF24681">
    <property type="entry name" value="Kelch_KLHDC2_KLHL20_DRC7"/>
    <property type="match status" value="1"/>
</dbReference>
<reference evidence="3" key="1">
    <citation type="submission" date="2015-12" db="EMBL/GenBank/DDBJ databases">
        <title>De novo transcriptome assembly of four potential Pierce s Disease insect vectors from Arizona vineyards.</title>
        <authorList>
            <person name="Tassone E.E."/>
        </authorList>
    </citation>
    <scope>NUCLEOTIDE SEQUENCE</scope>
</reference>
<accession>A0A1B6CYL3</accession>
<evidence type="ECO:0000256" key="1">
    <source>
        <dbReference type="ARBA" id="ARBA00022441"/>
    </source>
</evidence>
<dbReference type="InterPro" id="IPR052125">
    <property type="entry name" value="KLHDC10"/>
</dbReference>
<dbReference type="SUPFAM" id="SSF117281">
    <property type="entry name" value="Kelch motif"/>
    <property type="match status" value="2"/>
</dbReference>
<evidence type="ECO:0008006" key="4">
    <source>
        <dbReference type="Google" id="ProtNLM"/>
    </source>
</evidence>
<dbReference type="PANTHER" id="PTHR46428:SF1">
    <property type="entry name" value="KELCH DOMAIN-CONTAINING PROTEIN 10"/>
    <property type="match status" value="1"/>
</dbReference>
<dbReference type="PANTHER" id="PTHR46428">
    <property type="entry name" value="KELCH DOMAIN-CONTAINING PROTEIN 10"/>
    <property type="match status" value="1"/>
</dbReference>
<keyword evidence="2" id="KW-0677">Repeat</keyword>
<sequence>MGQRNAKEDEYYSFKPFRMTKLNPTTYNLVNTNVKIPKPRSGHRIVCDSANLYSFGGYLPLISSYELTSDDDWLPHRPLFREIWKFNFATLTWSKIPCKEFPEVLVSNAVTLNGEILMIFGGTSYPFGTTCSNDLYLCNLSKEDPVIQRVPTTGRIPLPQYGQSIVIHEDNLYTFGGTTGYEYTSDLHRLNLKNRIWDGAYINKGLENEPPGMYRHEIVLFESKIYVFGGGKVNRAYGFENIYAYSLHSNQWEIHATQQDPVAALDGLGTGYPKKRYCHSCIQLPDSPNQIAILGGFDGANVFEDVWMLNLLNFQWTKIINCNLPKIYFHSSSVLTSGKVVTFGGIIQSNNSRERTSDIYVAWLCIPKLKEMCWDAILFYSYSNKYSASELHSMGVPLGYIQRIYSGSNNL</sequence>
<dbReference type="AlphaFoldDB" id="A0A1B6CYL3"/>
<dbReference type="EMBL" id="GEDC01018794">
    <property type="protein sequence ID" value="JAS18504.1"/>
    <property type="molecule type" value="Transcribed_RNA"/>
</dbReference>
<keyword evidence="1" id="KW-0880">Kelch repeat</keyword>
<gene>
    <name evidence="3" type="ORF">g.24644</name>
</gene>
<evidence type="ECO:0000313" key="3">
    <source>
        <dbReference type="EMBL" id="JAS18504.1"/>
    </source>
</evidence>
<dbReference type="Gene3D" id="2.120.10.80">
    <property type="entry name" value="Kelch-type beta propeller"/>
    <property type="match status" value="2"/>
</dbReference>
<protein>
    <recommendedName>
        <fullName evidence="4">Kelch domain-containing protein 10</fullName>
    </recommendedName>
</protein>
<evidence type="ECO:0000256" key="2">
    <source>
        <dbReference type="ARBA" id="ARBA00022737"/>
    </source>
</evidence>
<proteinExistence type="predicted"/>
<organism evidence="3">
    <name type="scientific">Clastoptera arizonana</name>
    <name type="common">Arizona spittle bug</name>
    <dbReference type="NCBI Taxonomy" id="38151"/>
    <lineage>
        <taxon>Eukaryota</taxon>
        <taxon>Metazoa</taxon>
        <taxon>Ecdysozoa</taxon>
        <taxon>Arthropoda</taxon>
        <taxon>Hexapoda</taxon>
        <taxon>Insecta</taxon>
        <taxon>Pterygota</taxon>
        <taxon>Neoptera</taxon>
        <taxon>Paraneoptera</taxon>
        <taxon>Hemiptera</taxon>
        <taxon>Auchenorrhyncha</taxon>
        <taxon>Cercopoidea</taxon>
        <taxon>Clastopteridae</taxon>
        <taxon>Clastoptera</taxon>
    </lineage>
</organism>
<dbReference type="InterPro" id="IPR015915">
    <property type="entry name" value="Kelch-typ_b-propeller"/>
</dbReference>
<dbReference type="GO" id="GO:0032874">
    <property type="term" value="P:positive regulation of stress-activated MAPK cascade"/>
    <property type="evidence" value="ECO:0007669"/>
    <property type="project" value="TreeGrafter"/>
</dbReference>